<evidence type="ECO:0000313" key="1">
    <source>
        <dbReference type="EMBL" id="REC56963.1"/>
    </source>
</evidence>
<sequence length="339" mass="38665">MNEVGYFINNKNFRDFKVYVSDSIGIADSLERKAVQSYDWAEYHGASPNLRNVKFKERKIQLKCFVDGEDWEVMLSNFHAFKDQFARSGTQRLHIVPFEFKTLAYEVYMQEDIALEKTFRKGGMVGIFTINLIEPNPIKTILKTSLDKFKLSYESTTETELFFGDGTKQTARGNVNFTKNYESPSYESSGINLISVSGVNADFYEAYTIPTNETSFRFSVEVVITAPKDLFLVVIGRKLDNTYQAVAISEITNGKTGYNSLETFAELKMSDYGKFIYKVLDSDGNEISNLTYGNAKIETAEIIGEWQDMIGKEKIIIIAGNIEEIKNLQTEVEILWEKI</sequence>
<dbReference type="AlphaFoldDB" id="A0A3D9BTW5"/>
<dbReference type="RefSeq" id="WP_115948863.1">
    <property type="nucleotide sequence ID" value="NZ_QNVS01000003.1"/>
</dbReference>
<name>A0A3D9BTW5_9FLAO</name>
<reference evidence="1 2" key="1">
    <citation type="journal article" date="2006" name="Int. J. Syst. Evol. Microbiol.">
        <title>Chryseobacterium piscium sp. nov., isolated from fish of the South Atlantic Ocean off South Africa.</title>
        <authorList>
            <person name="de Beer H."/>
            <person name="Hugo C.J."/>
            <person name="Jooste P.J."/>
            <person name="Vancanneyt M."/>
            <person name="Coenye T."/>
            <person name="Vandamme P."/>
        </authorList>
    </citation>
    <scope>NUCLEOTIDE SEQUENCE [LARGE SCALE GENOMIC DNA]</scope>
    <source>
        <strain evidence="1 2">CCUG 51923</strain>
    </source>
</reference>
<organism evidence="1 2">
    <name type="scientific">Chryseobacterium piscium</name>
    <dbReference type="NCBI Taxonomy" id="333702"/>
    <lineage>
        <taxon>Bacteria</taxon>
        <taxon>Pseudomonadati</taxon>
        <taxon>Bacteroidota</taxon>
        <taxon>Flavobacteriia</taxon>
        <taxon>Flavobacteriales</taxon>
        <taxon>Weeksellaceae</taxon>
        <taxon>Chryseobacterium group</taxon>
        <taxon>Chryseobacterium</taxon>
    </lineage>
</organism>
<dbReference type="Proteomes" id="UP000256512">
    <property type="component" value="Unassembled WGS sequence"/>
</dbReference>
<comment type="caution">
    <text evidence="1">The sequence shown here is derived from an EMBL/GenBank/DDBJ whole genome shotgun (WGS) entry which is preliminary data.</text>
</comment>
<protein>
    <recommendedName>
        <fullName evidence="3">Phage tail protein</fullName>
    </recommendedName>
</protein>
<keyword evidence="2" id="KW-1185">Reference proteome</keyword>
<proteinExistence type="predicted"/>
<dbReference type="EMBL" id="QNVS01000003">
    <property type="protein sequence ID" value="REC56963.1"/>
    <property type="molecule type" value="Genomic_DNA"/>
</dbReference>
<evidence type="ECO:0008006" key="3">
    <source>
        <dbReference type="Google" id="ProtNLM"/>
    </source>
</evidence>
<accession>A0A3D9BTW5</accession>
<evidence type="ECO:0000313" key="2">
    <source>
        <dbReference type="Proteomes" id="UP000256512"/>
    </source>
</evidence>
<gene>
    <name evidence="1" type="ORF">DRF62_02055</name>
</gene>